<sequence length="155" mass="17131">MERRTVRCHRYLLIMAALVVFLAVSAGLLTRALLRGLAYLETLGAIILLAVLAAALVTAVAALRSRAIVDDQGVTIVGALRRWRYAWDDVTEISLHASLRYWEVYLRTDDAERRVFFYPVGVFAPPAAGERHSTPPPYTPPGLARLYARLTGPLG</sequence>
<dbReference type="Pfam" id="PF10756">
    <property type="entry name" value="bPH_6"/>
    <property type="match status" value="1"/>
</dbReference>
<protein>
    <submittedName>
        <fullName evidence="3">PH domain-containing protein</fullName>
    </submittedName>
</protein>
<evidence type="ECO:0000259" key="2">
    <source>
        <dbReference type="Pfam" id="PF10756"/>
    </source>
</evidence>
<proteinExistence type="predicted"/>
<name>A0A6L3W6N7_9ACTN</name>
<feature type="transmembrane region" description="Helical" evidence="1">
    <location>
        <begin position="12"/>
        <end position="30"/>
    </location>
</feature>
<gene>
    <name evidence="3" type="ORF">F9B16_01735</name>
</gene>
<feature type="domain" description="Low molecular weight protein antigen 6 PH" evidence="2">
    <location>
        <begin position="64"/>
        <end position="115"/>
    </location>
</feature>
<evidence type="ECO:0000313" key="3">
    <source>
        <dbReference type="EMBL" id="KAB2389990.1"/>
    </source>
</evidence>
<reference evidence="3 4" key="1">
    <citation type="submission" date="2019-09" db="EMBL/GenBank/DDBJ databases">
        <title>Actinomadura physcomitrii sp. nov., a novel actinomycete isolated from moss [Physcomitrium sphaericum (Ludw) Fuernr].</title>
        <authorList>
            <person name="Liu C."/>
            <person name="Zhuang X."/>
        </authorList>
    </citation>
    <scope>NUCLEOTIDE SEQUENCE [LARGE SCALE GENOMIC DNA]</scope>
    <source>
        <strain evidence="3 4">CYP1-1B</strain>
    </source>
</reference>
<dbReference type="AlphaFoldDB" id="A0A6L3W6N7"/>
<keyword evidence="1" id="KW-0812">Transmembrane</keyword>
<keyword evidence="4" id="KW-1185">Reference proteome</keyword>
<keyword evidence="1" id="KW-0472">Membrane</keyword>
<evidence type="ECO:0000313" key="4">
    <source>
        <dbReference type="Proteomes" id="UP000483004"/>
    </source>
</evidence>
<keyword evidence="1" id="KW-1133">Transmembrane helix</keyword>
<accession>A0A6L3W6N7</accession>
<dbReference type="InterPro" id="IPR019692">
    <property type="entry name" value="CFP-6_PH"/>
</dbReference>
<comment type="caution">
    <text evidence="3">The sequence shown here is derived from an EMBL/GenBank/DDBJ whole genome shotgun (WGS) entry which is preliminary data.</text>
</comment>
<dbReference type="EMBL" id="WBMR01000002">
    <property type="protein sequence ID" value="KAB2389990.1"/>
    <property type="molecule type" value="Genomic_DNA"/>
</dbReference>
<dbReference type="Proteomes" id="UP000483004">
    <property type="component" value="Unassembled WGS sequence"/>
</dbReference>
<dbReference type="OrthoDB" id="9840815at2"/>
<organism evidence="3 4">
    <name type="scientific">Actinomadura montaniterrae</name>
    <dbReference type="NCBI Taxonomy" id="1803903"/>
    <lineage>
        <taxon>Bacteria</taxon>
        <taxon>Bacillati</taxon>
        <taxon>Actinomycetota</taxon>
        <taxon>Actinomycetes</taxon>
        <taxon>Streptosporangiales</taxon>
        <taxon>Thermomonosporaceae</taxon>
        <taxon>Actinomadura</taxon>
    </lineage>
</organism>
<evidence type="ECO:0000256" key="1">
    <source>
        <dbReference type="SAM" id="Phobius"/>
    </source>
</evidence>
<feature type="transmembrane region" description="Helical" evidence="1">
    <location>
        <begin position="42"/>
        <end position="63"/>
    </location>
</feature>